<evidence type="ECO:0000313" key="2">
    <source>
        <dbReference type="EMBL" id="KAK8484530.1"/>
    </source>
</evidence>
<protein>
    <submittedName>
        <fullName evidence="2">Uncharacterized protein</fullName>
    </submittedName>
</protein>
<evidence type="ECO:0000256" key="1">
    <source>
        <dbReference type="SAM" id="MobiDB-lite"/>
    </source>
</evidence>
<dbReference type="EMBL" id="JBBPBN010000563">
    <property type="protein sequence ID" value="KAK8484530.1"/>
    <property type="molecule type" value="Genomic_DNA"/>
</dbReference>
<organism evidence="2 3">
    <name type="scientific">Hibiscus sabdariffa</name>
    <name type="common">roselle</name>
    <dbReference type="NCBI Taxonomy" id="183260"/>
    <lineage>
        <taxon>Eukaryota</taxon>
        <taxon>Viridiplantae</taxon>
        <taxon>Streptophyta</taxon>
        <taxon>Embryophyta</taxon>
        <taxon>Tracheophyta</taxon>
        <taxon>Spermatophyta</taxon>
        <taxon>Magnoliopsida</taxon>
        <taxon>eudicotyledons</taxon>
        <taxon>Gunneridae</taxon>
        <taxon>Pentapetalae</taxon>
        <taxon>rosids</taxon>
        <taxon>malvids</taxon>
        <taxon>Malvales</taxon>
        <taxon>Malvaceae</taxon>
        <taxon>Malvoideae</taxon>
        <taxon>Hibiscus</taxon>
    </lineage>
</organism>
<proteinExistence type="predicted"/>
<comment type="caution">
    <text evidence="2">The sequence shown here is derived from an EMBL/GenBank/DDBJ whole genome shotgun (WGS) entry which is preliminary data.</text>
</comment>
<dbReference type="Proteomes" id="UP001396334">
    <property type="component" value="Unassembled WGS sequence"/>
</dbReference>
<accession>A0ABR1ZUZ3</accession>
<sequence>MAYGNVNVEGDTSTNVDPLPPEMVEVEEDGDTNAIIKEHSLVGEESVDPSGVPDTSKVLYSQVAKGYPISESIISKAAMIISELDGEDKFSNTRSDVLKIRIERASVSSVF</sequence>
<reference evidence="2 3" key="1">
    <citation type="journal article" date="2024" name="G3 (Bethesda)">
        <title>Genome assembly of Hibiscus sabdariffa L. provides insights into metabolisms of medicinal natural products.</title>
        <authorList>
            <person name="Kim T."/>
        </authorList>
    </citation>
    <scope>NUCLEOTIDE SEQUENCE [LARGE SCALE GENOMIC DNA]</scope>
    <source>
        <strain evidence="2">TK-2024</strain>
        <tissue evidence="2">Old leaves</tissue>
    </source>
</reference>
<name>A0ABR1ZUZ3_9ROSI</name>
<feature type="region of interest" description="Disordered" evidence="1">
    <location>
        <begin position="1"/>
        <end position="21"/>
    </location>
</feature>
<keyword evidence="3" id="KW-1185">Reference proteome</keyword>
<gene>
    <name evidence="2" type="ORF">V6N11_027794</name>
</gene>
<evidence type="ECO:0000313" key="3">
    <source>
        <dbReference type="Proteomes" id="UP001396334"/>
    </source>
</evidence>